<accession>X1SY57</accession>
<protein>
    <submittedName>
        <fullName evidence="1">Uncharacterized protein</fullName>
    </submittedName>
</protein>
<dbReference type="AlphaFoldDB" id="X1SY57"/>
<reference evidence="1" key="1">
    <citation type="journal article" date="2014" name="Front. Microbiol.">
        <title>High frequency of phylogenetically diverse reductive dehalogenase-homologous genes in deep subseafloor sedimentary metagenomes.</title>
        <authorList>
            <person name="Kawai M."/>
            <person name="Futagami T."/>
            <person name="Toyoda A."/>
            <person name="Takaki Y."/>
            <person name="Nishi S."/>
            <person name="Hori S."/>
            <person name="Arai W."/>
            <person name="Tsubouchi T."/>
            <person name="Morono Y."/>
            <person name="Uchiyama I."/>
            <person name="Ito T."/>
            <person name="Fujiyama A."/>
            <person name="Inagaki F."/>
            <person name="Takami H."/>
        </authorList>
    </citation>
    <scope>NUCLEOTIDE SEQUENCE</scope>
    <source>
        <strain evidence="1">Expedition CK06-06</strain>
    </source>
</reference>
<sequence>MFQRIVKAGLNKKIPYEIRQGYGDIAMYLREKIDVVNPKPEKSD</sequence>
<gene>
    <name evidence="1" type="ORF">S12H4_14745</name>
</gene>
<proteinExistence type="predicted"/>
<name>X1SY57_9ZZZZ</name>
<dbReference type="EMBL" id="BARW01007046">
    <property type="protein sequence ID" value="GAI84056.1"/>
    <property type="molecule type" value="Genomic_DNA"/>
</dbReference>
<evidence type="ECO:0000313" key="1">
    <source>
        <dbReference type="EMBL" id="GAI84056.1"/>
    </source>
</evidence>
<organism evidence="1">
    <name type="scientific">marine sediment metagenome</name>
    <dbReference type="NCBI Taxonomy" id="412755"/>
    <lineage>
        <taxon>unclassified sequences</taxon>
        <taxon>metagenomes</taxon>
        <taxon>ecological metagenomes</taxon>
    </lineage>
</organism>
<comment type="caution">
    <text evidence="1">The sequence shown here is derived from an EMBL/GenBank/DDBJ whole genome shotgun (WGS) entry which is preliminary data.</text>
</comment>